<organism evidence="10 11">
    <name type="scientific">Acetobacteroides hydrogenigenes</name>
    <dbReference type="NCBI Taxonomy" id="979970"/>
    <lineage>
        <taxon>Bacteria</taxon>
        <taxon>Pseudomonadati</taxon>
        <taxon>Bacteroidota</taxon>
        <taxon>Bacteroidia</taxon>
        <taxon>Bacteroidales</taxon>
        <taxon>Rikenellaceae</taxon>
        <taxon>Acetobacteroides</taxon>
    </lineage>
</organism>
<dbReference type="GO" id="GO:0006857">
    <property type="term" value="P:oligopeptide transport"/>
    <property type="evidence" value="ECO:0007669"/>
    <property type="project" value="InterPro"/>
</dbReference>
<evidence type="ECO:0000256" key="7">
    <source>
        <dbReference type="ARBA" id="ARBA00023136"/>
    </source>
</evidence>
<comment type="subcellular location">
    <subcellularLocation>
        <location evidence="1">Cell membrane</location>
        <topology evidence="1">Multi-pass membrane protein</topology>
    </subcellularLocation>
    <subcellularLocation>
        <location evidence="8">Membrane</location>
        <topology evidence="8">Multi-pass membrane protein</topology>
    </subcellularLocation>
</comment>
<dbReference type="PANTHER" id="PTHR23517">
    <property type="entry name" value="RESISTANCE PROTEIN MDTM, PUTATIVE-RELATED-RELATED"/>
    <property type="match status" value="1"/>
</dbReference>
<keyword evidence="5" id="KW-0571">Peptide transport</keyword>
<keyword evidence="7 9" id="KW-0472">Membrane</keyword>
<keyword evidence="11" id="KW-1185">Reference proteome</keyword>
<evidence type="ECO:0000256" key="1">
    <source>
        <dbReference type="ARBA" id="ARBA00004651"/>
    </source>
</evidence>
<keyword evidence="6 9" id="KW-1133">Transmembrane helix</keyword>
<dbReference type="SUPFAM" id="SSF103473">
    <property type="entry name" value="MFS general substrate transporter"/>
    <property type="match status" value="2"/>
</dbReference>
<feature type="transmembrane region" description="Helical" evidence="9">
    <location>
        <begin position="21"/>
        <end position="40"/>
    </location>
</feature>
<feature type="transmembrane region" description="Helical" evidence="9">
    <location>
        <begin position="351"/>
        <end position="370"/>
    </location>
</feature>
<evidence type="ECO:0000313" key="11">
    <source>
        <dbReference type="Proteomes" id="UP000294830"/>
    </source>
</evidence>
<keyword evidence="5" id="KW-0653">Protein transport</keyword>
<feature type="transmembrane region" description="Helical" evidence="9">
    <location>
        <begin position="464"/>
        <end position="487"/>
    </location>
</feature>
<keyword evidence="3" id="KW-1003">Cell membrane</keyword>
<dbReference type="CDD" id="cd17346">
    <property type="entry name" value="MFS_DtpA_like"/>
    <property type="match status" value="1"/>
</dbReference>
<evidence type="ECO:0000313" key="10">
    <source>
        <dbReference type="EMBL" id="TCN70675.1"/>
    </source>
</evidence>
<dbReference type="InterPro" id="IPR000109">
    <property type="entry name" value="POT_fam"/>
</dbReference>
<feature type="transmembrane region" description="Helical" evidence="9">
    <location>
        <begin position="493"/>
        <end position="514"/>
    </location>
</feature>
<accession>A0A4R2EQ76</accession>
<evidence type="ECO:0000256" key="6">
    <source>
        <dbReference type="ARBA" id="ARBA00022989"/>
    </source>
</evidence>
<feature type="transmembrane region" description="Helical" evidence="9">
    <location>
        <begin position="150"/>
        <end position="173"/>
    </location>
</feature>
<feature type="transmembrane region" description="Helical" evidence="9">
    <location>
        <begin position="423"/>
        <end position="443"/>
    </location>
</feature>
<dbReference type="RefSeq" id="WP_131838533.1">
    <property type="nucleotide sequence ID" value="NZ_SLWB01000003.1"/>
</dbReference>
<keyword evidence="2 8" id="KW-0813">Transport</keyword>
<feature type="transmembrane region" description="Helical" evidence="9">
    <location>
        <begin position="296"/>
        <end position="313"/>
    </location>
</feature>
<name>A0A4R2EQ76_9BACT</name>
<evidence type="ECO:0000256" key="5">
    <source>
        <dbReference type="ARBA" id="ARBA00022856"/>
    </source>
</evidence>
<feature type="transmembrane region" description="Helical" evidence="9">
    <location>
        <begin position="46"/>
        <end position="66"/>
    </location>
</feature>
<dbReference type="PROSITE" id="PS01023">
    <property type="entry name" value="PTR2_2"/>
    <property type="match status" value="1"/>
</dbReference>
<dbReference type="InterPro" id="IPR005279">
    <property type="entry name" value="Dipep/tripep_permease"/>
</dbReference>
<evidence type="ECO:0000256" key="4">
    <source>
        <dbReference type="ARBA" id="ARBA00022692"/>
    </source>
</evidence>
<evidence type="ECO:0000256" key="9">
    <source>
        <dbReference type="SAM" id="Phobius"/>
    </source>
</evidence>
<reference evidence="10 11" key="1">
    <citation type="submission" date="2019-03" db="EMBL/GenBank/DDBJ databases">
        <title>Genomic Encyclopedia of Archaeal and Bacterial Type Strains, Phase II (KMG-II): from individual species to whole genera.</title>
        <authorList>
            <person name="Goeker M."/>
        </authorList>
    </citation>
    <scope>NUCLEOTIDE SEQUENCE [LARGE SCALE GENOMIC DNA]</scope>
    <source>
        <strain evidence="10 11">RL-C</strain>
    </source>
</reference>
<feature type="transmembrane region" description="Helical" evidence="9">
    <location>
        <begin position="239"/>
        <end position="260"/>
    </location>
</feature>
<evidence type="ECO:0000256" key="2">
    <source>
        <dbReference type="ARBA" id="ARBA00022448"/>
    </source>
</evidence>
<evidence type="ECO:0000256" key="8">
    <source>
        <dbReference type="RuleBase" id="RU003755"/>
    </source>
</evidence>
<feature type="transmembrane region" description="Helical" evidence="9">
    <location>
        <begin position="102"/>
        <end position="123"/>
    </location>
</feature>
<evidence type="ECO:0000256" key="3">
    <source>
        <dbReference type="ARBA" id="ARBA00022475"/>
    </source>
</evidence>
<gene>
    <name evidence="10" type="ORF">CLV25_103196</name>
</gene>
<sequence>MFKGQPKGLIAAALANMGERFGFYIMMAILTLFISAKFGLAETTTGYIYSAFYASIYLLALVGGVIADKTKNYKGTILFGLILMAVGYLLISIPTPTPVPNFGLYLTLTCLGLLVIALGNGLFKGNLQALVGQMYDNKEYSDKRDFGFQIFYMFINIGGFFAPFIAIGVRNWWLKVNNFDYNASLPELCHKYLAEGSNMNTESLARLQDYANAAVLDKTPVADLSVFVNSYLDVFNRGFQYAFMAAIVAMVISLVVFLVNKNKFPDPAKKAVVKGGEHKITKEEVQMSAHEIKQRIYALFAVFGVVIFFWLSFHQNGYSLTYFARDYVDLSVININLGFTSIKGAEIFQSVNPFFVVTLTPFIMWFFGTLKRKRIEPSTPMKIAIGMGIAALAYIFLMIFSFVLPSKEALSTMSETQISAIRVTPWIMVILYFILTVAELFISPLGLSFVSKVAPPHLQGLMQGAWLAATAVGNSLLFIGGILYTSVPIWACWLVFVGATAASMIVMLSMVKWLERVTLNSSKA</sequence>
<dbReference type="InterPro" id="IPR036259">
    <property type="entry name" value="MFS_trans_sf"/>
</dbReference>
<dbReference type="GO" id="GO:0005886">
    <property type="term" value="C:plasma membrane"/>
    <property type="evidence" value="ECO:0007669"/>
    <property type="project" value="UniProtKB-SubCell"/>
</dbReference>
<keyword evidence="4 8" id="KW-0812">Transmembrane</keyword>
<dbReference type="InterPro" id="IPR018456">
    <property type="entry name" value="PTR2_symporter_CS"/>
</dbReference>
<dbReference type="PANTHER" id="PTHR23517:SF15">
    <property type="entry name" value="PROTON-DEPENDENT OLIGOPEPTIDE FAMILY TRANSPORT PROTEIN"/>
    <property type="match status" value="1"/>
</dbReference>
<feature type="transmembrane region" description="Helical" evidence="9">
    <location>
        <begin position="382"/>
        <end position="403"/>
    </location>
</feature>
<dbReference type="EMBL" id="SLWB01000003">
    <property type="protein sequence ID" value="TCN70675.1"/>
    <property type="molecule type" value="Genomic_DNA"/>
</dbReference>
<dbReference type="GO" id="GO:1904680">
    <property type="term" value="F:peptide transmembrane transporter activity"/>
    <property type="evidence" value="ECO:0007669"/>
    <property type="project" value="InterPro"/>
</dbReference>
<comment type="caution">
    <text evidence="10">The sequence shown here is derived from an EMBL/GenBank/DDBJ whole genome shotgun (WGS) entry which is preliminary data.</text>
</comment>
<dbReference type="AlphaFoldDB" id="A0A4R2EQ76"/>
<dbReference type="Proteomes" id="UP000294830">
    <property type="component" value="Unassembled WGS sequence"/>
</dbReference>
<dbReference type="Pfam" id="PF00854">
    <property type="entry name" value="PTR2"/>
    <property type="match status" value="2"/>
</dbReference>
<dbReference type="OrthoDB" id="9772725at2"/>
<dbReference type="Gene3D" id="1.20.1250.20">
    <property type="entry name" value="MFS general substrate transporter like domains"/>
    <property type="match status" value="2"/>
</dbReference>
<protein>
    <submittedName>
        <fullName evidence="10">POT family proton-dependent oligopeptide transporter</fullName>
    </submittedName>
</protein>
<proteinExistence type="inferred from homology"/>
<dbReference type="InterPro" id="IPR050171">
    <property type="entry name" value="MFS_Transporters"/>
</dbReference>
<comment type="similarity">
    <text evidence="8">Belongs to the major facilitator superfamily. Proton-dependent oligopeptide transporter (POT/PTR) (TC 2.A.17) family.</text>
</comment>
<feature type="transmembrane region" description="Helical" evidence="9">
    <location>
        <begin position="78"/>
        <end position="96"/>
    </location>
</feature>